<keyword evidence="4" id="KW-1003">Cell membrane</keyword>
<dbReference type="InterPro" id="IPR029063">
    <property type="entry name" value="SAM-dependent_MTases_sf"/>
</dbReference>
<keyword evidence="4" id="KW-0812">Transmembrane</keyword>
<accession>A0A328C815</accession>
<feature type="binding site" evidence="4">
    <location>
        <position position="282"/>
    </location>
    <ligand>
        <name>spermidine</name>
        <dbReference type="ChEBI" id="CHEBI:57834"/>
    </ligand>
</feature>
<dbReference type="EMBL" id="QHKO01000005">
    <property type="protein sequence ID" value="RAL21798.1"/>
    <property type="molecule type" value="Genomic_DNA"/>
</dbReference>
<name>A0A328C815_9DELT</name>
<feature type="domain" description="PABS" evidence="6">
    <location>
        <begin position="216"/>
        <end position="461"/>
    </location>
</feature>
<dbReference type="HAMAP" id="MF_00198">
    <property type="entry name" value="Spermidine_synth"/>
    <property type="match status" value="1"/>
</dbReference>
<dbReference type="InterPro" id="IPR036259">
    <property type="entry name" value="MFS_trans_sf"/>
</dbReference>
<comment type="caution">
    <text evidence="4">Lacks conserved residue(s) required for the propagation of feature annotation.</text>
</comment>
<evidence type="ECO:0000256" key="1">
    <source>
        <dbReference type="ARBA" id="ARBA00007867"/>
    </source>
</evidence>
<dbReference type="EC" id="2.5.1.16" evidence="4"/>
<comment type="pathway">
    <text evidence="4">Amine and polyamine biosynthesis; spermidine biosynthesis; spermidine from putrescine: step 1/1.</text>
</comment>
<dbReference type="Pfam" id="PF01564">
    <property type="entry name" value="Spermine_synth"/>
    <property type="match status" value="1"/>
</dbReference>
<dbReference type="NCBIfam" id="NF002956">
    <property type="entry name" value="PRK03612.1"/>
    <property type="match status" value="1"/>
</dbReference>
<evidence type="ECO:0000259" key="6">
    <source>
        <dbReference type="PROSITE" id="PS51006"/>
    </source>
</evidence>
<feature type="transmembrane region" description="Helical" evidence="4">
    <location>
        <begin position="114"/>
        <end position="135"/>
    </location>
</feature>
<feature type="binding site" evidence="4">
    <location>
        <begin position="360"/>
        <end position="361"/>
    </location>
    <ligand>
        <name>S-methyl-5'-thioadenosine</name>
        <dbReference type="ChEBI" id="CHEBI:17509"/>
    </ligand>
</feature>
<evidence type="ECO:0000256" key="2">
    <source>
        <dbReference type="ARBA" id="ARBA00022679"/>
    </source>
</evidence>
<feature type="transmembrane region" description="Helical" evidence="4">
    <location>
        <begin position="84"/>
        <end position="108"/>
    </location>
</feature>
<keyword evidence="8" id="KW-1185">Reference proteome</keyword>
<dbReference type="PANTHER" id="PTHR43317">
    <property type="entry name" value="THERMOSPERMINE SYNTHASE ACAULIS5"/>
    <property type="match status" value="1"/>
</dbReference>
<dbReference type="OrthoDB" id="9793120at2"/>
<organism evidence="7 8">
    <name type="scientific">Lujinxingia litoralis</name>
    <dbReference type="NCBI Taxonomy" id="2211119"/>
    <lineage>
        <taxon>Bacteria</taxon>
        <taxon>Deltaproteobacteria</taxon>
        <taxon>Bradymonadales</taxon>
        <taxon>Lujinxingiaceae</taxon>
        <taxon>Lujinxingia</taxon>
    </lineage>
</organism>
<gene>
    <name evidence="4" type="primary">speE</name>
    <name evidence="7" type="ORF">DL240_13175</name>
</gene>
<keyword evidence="3 4" id="KW-0620">Polyamine biosynthesis</keyword>
<proteinExistence type="inferred from homology"/>
<dbReference type="GO" id="GO:0005886">
    <property type="term" value="C:plasma membrane"/>
    <property type="evidence" value="ECO:0007669"/>
    <property type="project" value="UniProtKB-SubCell"/>
</dbReference>
<reference evidence="7 8" key="1">
    <citation type="submission" date="2018-05" db="EMBL/GenBank/DDBJ databases">
        <title>Lujinxingia marina gen. nov. sp. nov., a new facultative anaerobic member of the class Deltaproteobacteria, and proposal of Lujinxingaceae fam. nov.</title>
        <authorList>
            <person name="Li C.-M."/>
        </authorList>
    </citation>
    <scope>NUCLEOTIDE SEQUENCE [LARGE SCALE GENOMIC DNA]</scope>
    <source>
        <strain evidence="7 8">B210</strain>
    </source>
</reference>
<keyword evidence="4" id="KW-0472">Membrane</keyword>
<comment type="subcellular location">
    <subcellularLocation>
        <location evidence="4">Cell membrane</location>
        <topology evidence="4">Multi-pass membrane protein</topology>
    </subcellularLocation>
</comment>
<comment type="catalytic activity">
    <reaction evidence="4">
        <text>S-adenosyl 3-(methylsulfanyl)propylamine + putrescine = S-methyl-5'-thioadenosine + spermidine + H(+)</text>
        <dbReference type="Rhea" id="RHEA:12721"/>
        <dbReference type="ChEBI" id="CHEBI:15378"/>
        <dbReference type="ChEBI" id="CHEBI:17509"/>
        <dbReference type="ChEBI" id="CHEBI:57443"/>
        <dbReference type="ChEBI" id="CHEBI:57834"/>
        <dbReference type="ChEBI" id="CHEBI:326268"/>
        <dbReference type="EC" id="2.5.1.16"/>
    </reaction>
</comment>
<feature type="transmembrane region" description="Helical" evidence="4">
    <location>
        <begin position="207"/>
        <end position="227"/>
    </location>
</feature>
<dbReference type="InterPro" id="IPR030374">
    <property type="entry name" value="PABS"/>
</dbReference>
<feature type="binding site" evidence="4">
    <location>
        <position position="252"/>
    </location>
    <ligand>
        <name>S-methyl-5'-thioadenosine</name>
        <dbReference type="ChEBI" id="CHEBI:17509"/>
    </ligand>
</feature>
<comment type="caution">
    <text evidence="7">The sequence shown here is derived from an EMBL/GenBank/DDBJ whole genome shotgun (WGS) entry which is preliminary data.</text>
</comment>
<keyword evidence="4" id="KW-0745">Spermidine biosynthesis</keyword>
<evidence type="ECO:0000313" key="8">
    <source>
        <dbReference type="Proteomes" id="UP000249169"/>
    </source>
</evidence>
<dbReference type="GO" id="GO:0008295">
    <property type="term" value="P:spermidine biosynthetic process"/>
    <property type="evidence" value="ECO:0007669"/>
    <property type="project" value="UniProtKB-UniRule"/>
</dbReference>
<feature type="transmembrane region" description="Helical" evidence="4">
    <location>
        <begin position="155"/>
        <end position="175"/>
    </location>
</feature>
<feature type="active site" description="Proton acceptor" evidence="4 5">
    <location>
        <position position="382"/>
    </location>
</feature>
<dbReference type="Gene3D" id="1.20.1250.20">
    <property type="entry name" value="MFS general substrate transporter like domains"/>
    <property type="match status" value="1"/>
</dbReference>
<dbReference type="InterPro" id="IPR001045">
    <property type="entry name" value="Spermi_synthase"/>
</dbReference>
<keyword evidence="4" id="KW-1133">Transmembrane helix</keyword>
<evidence type="ECO:0000256" key="4">
    <source>
        <dbReference type="HAMAP-Rule" id="MF_00198"/>
    </source>
</evidence>
<dbReference type="AlphaFoldDB" id="A0A328C815"/>
<evidence type="ECO:0000256" key="3">
    <source>
        <dbReference type="ARBA" id="ARBA00023115"/>
    </source>
</evidence>
<feature type="binding site" evidence="4">
    <location>
        <position position="306"/>
    </location>
    <ligand>
        <name>spermidine</name>
        <dbReference type="ChEBI" id="CHEBI:57834"/>
    </ligand>
</feature>
<dbReference type="PROSITE" id="PS51006">
    <property type="entry name" value="PABS_2"/>
    <property type="match status" value="1"/>
</dbReference>
<dbReference type="CDD" id="cd02440">
    <property type="entry name" value="AdoMet_MTases"/>
    <property type="match status" value="1"/>
</dbReference>
<dbReference type="SUPFAM" id="SSF53335">
    <property type="entry name" value="S-adenosyl-L-methionine-dependent methyltransferases"/>
    <property type="match status" value="1"/>
</dbReference>
<comment type="similarity">
    <text evidence="1 4">Belongs to the spermidine/spermine synthase family.</text>
</comment>
<feature type="transmembrane region" description="Helical" evidence="4">
    <location>
        <begin position="53"/>
        <end position="72"/>
    </location>
</feature>
<feature type="transmembrane region" description="Helical" evidence="4">
    <location>
        <begin position="21"/>
        <end position="47"/>
    </location>
</feature>
<protein>
    <recommendedName>
        <fullName evidence="4">Polyamine aminopropyltransferase</fullName>
    </recommendedName>
    <alternativeName>
        <fullName evidence="4">Putrescine aminopropyltransferase</fullName>
        <shortName evidence="4">PAPT</shortName>
    </alternativeName>
    <alternativeName>
        <fullName evidence="4">Spermidine synthase</fullName>
        <shortName evidence="4">SPDS</shortName>
        <shortName evidence="4">SPDSY</shortName>
        <ecNumber evidence="4">2.5.1.16</ecNumber>
    </alternativeName>
</protein>
<dbReference type="GO" id="GO:0010487">
    <property type="term" value="F:thermospermine synthase activity"/>
    <property type="evidence" value="ECO:0007669"/>
    <property type="project" value="UniProtKB-ARBA"/>
</dbReference>
<dbReference type="SUPFAM" id="SSF103473">
    <property type="entry name" value="MFS general substrate transporter"/>
    <property type="match status" value="1"/>
</dbReference>
<dbReference type="GO" id="GO:0004766">
    <property type="term" value="F:spermidine synthase activity"/>
    <property type="evidence" value="ECO:0007669"/>
    <property type="project" value="UniProtKB-UniRule"/>
</dbReference>
<dbReference type="UniPathway" id="UPA00248">
    <property type="reaction ID" value="UER00314"/>
</dbReference>
<evidence type="ECO:0000313" key="7">
    <source>
        <dbReference type="EMBL" id="RAL21798.1"/>
    </source>
</evidence>
<dbReference type="RefSeq" id="WP_111730361.1">
    <property type="nucleotide sequence ID" value="NZ_QHKO01000005.1"/>
</dbReference>
<comment type="subunit">
    <text evidence="4">Homodimer or homotetramer.</text>
</comment>
<keyword evidence="2 4" id="KW-0808">Transferase</keyword>
<comment type="function">
    <text evidence="4">Catalyzes the irreversible transfer of a propylamine group from the amino donor S-adenosylmethioninamine (decarboxy-AdoMet) to putrescine (1,4-diaminobutane) to yield spermidine.</text>
</comment>
<feature type="transmembrane region" description="Helical" evidence="4">
    <location>
        <begin position="181"/>
        <end position="200"/>
    </location>
</feature>
<dbReference type="PANTHER" id="PTHR43317:SF1">
    <property type="entry name" value="THERMOSPERMINE SYNTHASE ACAULIS5"/>
    <property type="match status" value="1"/>
</dbReference>
<sequence length="520" mass="58206">MSPPKSPPRPPTRRERLLLSILALSVGAVSICGIVYQLIVGTVSTYLLGNSTFQYSMTIGLFMSAYGLGAFLSTRIRARLVDIFVLTEILVGVIGGLSAFVLFYLYAFGALFELGRVALILGLGTLVGLEMPLLIRISEELRRDLRMTVGQMMGVDYLGALLGGVAFPLVLLPVWGLMGSSLLIGLFNVVVALVMVRVFWPMLRRGRAMVALSLIALLVLGGALIYARPLERVVERELYEDPLVYVEQTPYQKIVMTRRGDDLRLYLDGSLQFSSRDEYRYHEALIHPAASRLRTLRRVMVLGGGDGLALRELGHYPDIEQITLVDLDPAMTRLGRSHELLHQLNEEAFEHLPVEVLNLDAFNFVRDFDPQRTAPYDLIVVDLPDPHHESLAKLYSLTFYVSLHELLSPGGVMVAQLGSPFFANRSYWSAVQTLERAGWSVHPYHANVPSFGEWGFALATDGTPAPAPLKEHRGRFYDTAHDAELFHFPPDLTAQHPVEVNTLMRPVIIDYFQDDWRSWN</sequence>
<feature type="binding site" evidence="4">
    <location>
        <position position="326"/>
    </location>
    <ligand>
        <name>S-methyl-5'-thioadenosine</name>
        <dbReference type="ChEBI" id="CHEBI:17509"/>
    </ligand>
</feature>
<dbReference type="Proteomes" id="UP000249169">
    <property type="component" value="Unassembled WGS sequence"/>
</dbReference>
<dbReference type="Gene3D" id="3.40.50.150">
    <property type="entry name" value="Vaccinia Virus protein VP39"/>
    <property type="match status" value="1"/>
</dbReference>
<evidence type="ECO:0000256" key="5">
    <source>
        <dbReference type="PROSITE-ProRule" id="PRU00354"/>
    </source>
</evidence>